<evidence type="ECO:0000313" key="1">
    <source>
        <dbReference type="EMBL" id="KAA8564161.1"/>
    </source>
</evidence>
<dbReference type="Proteomes" id="UP000322873">
    <property type="component" value="Unassembled WGS sequence"/>
</dbReference>
<name>A0A5M9J585_MONFR</name>
<comment type="caution">
    <text evidence="1">The sequence shown here is derived from an EMBL/GenBank/DDBJ whole genome shotgun (WGS) entry which is preliminary data.</text>
</comment>
<proteinExistence type="predicted"/>
<reference evidence="1 2" key="1">
    <citation type="submission" date="2019-06" db="EMBL/GenBank/DDBJ databases">
        <title>Genome Sequence of the Brown Rot Fungal Pathogen Monilinia fructicola.</title>
        <authorList>
            <person name="De Miccolis Angelini R.M."/>
            <person name="Landi L."/>
            <person name="Abate D."/>
            <person name="Pollastro S."/>
            <person name="Romanazzi G."/>
            <person name="Faretra F."/>
        </authorList>
    </citation>
    <scope>NUCLEOTIDE SEQUENCE [LARGE SCALE GENOMIC DNA]</scope>
    <source>
        <strain evidence="1 2">Mfrc123</strain>
    </source>
</reference>
<gene>
    <name evidence="1" type="ORF">EYC84_012138</name>
</gene>
<evidence type="ECO:0000313" key="2">
    <source>
        <dbReference type="Proteomes" id="UP000322873"/>
    </source>
</evidence>
<organism evidence="1 2">
    <name type="scientific">Monilinia fructicola</name>
    <name type="common">Brown rot fungus</name>
    <name type="synonym">Ciboria fructicola</name>
    <dbReference type="NCBI Taxonomy" id="38448"/>
    <lineage>
        <taxon>Eukaryota</taxon>
        <taxon>Fungi</taxon>
        <taxon>Dikarya</taxon>
        <taxon>Ascomycota</taxon>
        <taxon>Pezizomycotina</taxon>
        <taxon>Leotiomycetes</taxon>
        <taxon>Helotiales</taxon>
        <taxon>Sclerotiniaceae</taxon>
        <taxon>Monilinia</taxon>
    </lineage>
</organism>
<dbReference type="AlphaFoldDB" id="A0A5M9J585"/>
<protein>
    <submittedName>
        <fullName evidence="1">Uncharacterized protein</fullName>
    </submittedName>
</protein>
<keyword evidence="2" id="KW-1185">Reference proteome</keyword>
<accession>A0A5M9J585</accession>
<sequence>MTVACLEFRFWIHRVFADSWICLMIGIFQRLHPFKALDVRTRHHELLGSSTGKSIVCCILGFISGLFGKYCDVENYIRGGGEGYGIGIWHLFCRYMRRNLFLESSQSFIKVHPSICLIIFSGFS</sequence>
<dbReference type="EMBL" id="VICG01000016">
    <property type="protein sequence ID" value="KAA8564161.1"/>
    <property type="molecule type" value="Genomic_DNA"/>
</dbReference>